<name>A0ABX2B4K7_9BACT</name>
<feature type="signal peptide" evidence="1">
    <location>
        <begin position="1"/>
        <end position="19"/>
    </location>
</feature>
<proteinExistence type="predicted"/>
<dbReference type="PANTHER" id="PTHR34986">
    <property type="entry name" value="EVOLVED BETA-GALACTOSIDASE SUBUNIT BETA"/>
    <property type="match status" value="1"/>
</dbReference>
<dbReference type="InterPro" id="IPR037012">
    <property type="entry name" value="NanQ/TabA/YiaL_sf"/>
</dbReference>
<evidence type="ECO:0000313" key="2">
    <source>
        <dbReference type="EMBL" id="NPE25170.1"/>
    </source>
</evidence>
<dbReference type="NCBIfam" id="TIGR00022">
    <property type="entry name" value="YhcH/YjgK/YiaL family protein"/>
    <property type="match status" value="1"/>
</dbReference>
<sequence length="208" mass="24398">MKKTVFLLVSLMFSVLIYAQGTYTKVCNDKSLVRKSAKWARKGEWRNGFKAASPDASVNLTEFYTQYSKNREQWDAMFRWLATADLTGMPKGKYPIEGTTLVASVEDSRNSELTKRRSESHFHHIDFQYVVKGTERFGIIEHETSKPNCEYKPDVIHYDYDVDKVRFYDSSKDKFFIFFPSDWHIAKVKTDLEDQEIRVIVVKLDYVE</sequence>
<gene>
    <name evidence="2" type="ORF">HPS54_06510</name>
</gene>
<dbReference type="SUPFAM" id="SSF51197">
    <property type="entry name" value="Clavaminate synthase-like"/>
    <property type="match status" value="1"/>
</dbReference>
<dbReference type="Proteomes" id="UP000820977">
    <property type="component" value="Unassembled WGS sequence"/>
</dbReference>
<dbReference type="EMBL" id="JABKKJ010000008">
    <property type="protein sequence ID" value="NPE25170.1"/>
    <property type="molecule type" value="Genomic_DNA"/>
</dbReference>
<reference evidence="2 3" key="1">
    <citation type="submission" date="2020-05" db="EMBL/GenBank/DDBJ databases">
        <title>Distinct polysaccharide utilization as determinants for interspecies competition between intestinal Prevotella spp.</title>
        <authorList>
            <person name="Galvez E.J.C."/>
            <person name="Iljazovic A."/>
            <person name="Strowig T."/>
        </authorList>
    </citation>
    <scope>NUCLEOTIDE SEQUENCE [LARGE SCALE GENOMIC DNA]</scope>
    <source>
        <strain evidence="2 3">PCHR</strain>
    </source>
</reference>
<organism evidence="2 3">
    <name type="scientific">Xylanibacter caecicola</name>
    <dbReference type="NCBI Taxonomy" id="2736294"/>
    <lineage>
        <taxon>Bacteria</taxon>
        <taxon>Pseudomonadati</taxon>
        <taxon>Bacteroidota</taxon>
        <taxon>Bacteroidia</taxon>
        <taxon>Bacteroidales</taxon>
        <taxon>Prevotellaceae</taxon>
        <taxon>Xylanibacter</taxon>
    </lineage>
</organism>
<dbReference type="Pfam" id="PF04074">
    <property type="entry name" value="DUF386"/>
    <property type="match status" value="1"/>
</dbReference>
<feature type="chain" id="PRO_5046011204" evidence="1">
    <location>
        <begin position="20"/>
        <end position="208"/>
    </location>
</feature>
<dbReference type="InterPro" id="IPR004375">
    <property type="entry name" value="NanQ/TabA/YiaL"/>
</dbReference>
<dbReference type="PANTHER" id="PTHR34986:SF1">
    <property type="entry name" value="PROTEIN YIAL"/>
    <property type="match status" value="1"/>
</dbReference>
<accession>A0ABX2B4K7</accession>
<comment type="caution">
    <text evidence="2">The sequence shown here is derived from an EMBL/GenBank/DDBJ whole genome shotgun (WGS) entry which is preliminary data.</text>
</comment>
<evidence type="ECO:0000313" key="3">
    <source>
        <dbReference type="Proteomes" id="UP000820977"/>
    </source>
</evidence>
<keyword evidence="1" id="KW-0732">Signal</keyword>
<dbReference type="RefSeq" id="WP_172344660.1">
    <property type="nucleotide sequence ID" value="NZ_CASYYZ010000020.1"/>
</dbReference>
<evidence type="ECO:0000256" key="1">
    <source>
        <dbReference type="SAM" id="SignalP"/>
    </source>
</evidence>
<dbReference type="Gene3D" id="2.60.120.370">
    <property type="entry name" value="YhcH/YjgK/YiaL"/>
    <property type="match status" value="1"/>
</dbReference>
<keyword evidence="3" id="KW-1185">Reference proteome</keyword>
<protein>
    <submittedName>
        <fullName evidence="2">YhcH/YjgK/YiaL family protein</fullName>
    </submittedName>
</protein>